<dbReference type="Proteomes" id="UP001056120">
    <property type="component" value="Linkage Group LG20"/>
</dbReference>
<proteinExistence type="predicted"/>
<reference evidence="1 2" key="2">
    <citation type="journal article" date="2022" name="Mol. Ecol. Resour.">
        <title>The genomes of chicory, endive, great burdock and yacon provide insights into Asteraceae paleo-polyploidization history and plant inulin production.</title>
        <authorList>
            <person name="Fan W."/>
            <person name="Wang S."/>
            <person name="Wang H."/>
            <person name="Wang A."/>
            <person name="Jiang F."/>
            <person name="Liu H."/>
            <person name="Zhao H."/>
            <person name="Xu D."/>
            <person name="Zhang Y."/>
        </authorList>
    </citation>
    <scope>NUCLEOTIDE SEQUENCE [LARGE SCALE GENOMIC DNA]</scope>
    <source>
        <strain evidence="2">cv. Yunnan</strain>
        <tissue evidence="1">Leaves</tissue>
    </source>
</reference>
<evidence type="ECO:0000313" key="1">
    <source>
        <dbReference type="EMBL" id="KAI3743664.1"/>
    </source>
</evidence>
<evidence type="ECO:0000313" key="2">
    <source>
        <dbReference type="Proteomes" id="UP001056120"/>
    </source>
</evidence>
<accession>A0ACB9DAK2</accession>
<name>A0ACB9DAK2_9ASTR</name>
<organism evidence="1 2">
    <name type="scientific">Smallanthus sonchifolius</name>
    <dbReference type="NCBI Taxonomy" id="185202"/>
    <lineage>
        <taxon>Eukaryota</taxon>
        <taxon>Viridiplantae</taxon>
        <taxon>Streptophyta</taxon>
        <taxon>Embryophyta</taxon>
        <taxon>Tracheophyta</taxon>
        <taxon>Spermatophyta</taxon>
        <taxon>Magnoliopsida</taxon>
        <taxon>eudicotyledons</taxon>
        <taxon>Gunneridae</taxon>
        <taxon>Pentapetalae</taxon>
        <taxon>asterids</taxon>
        <taxon>campanulids</taxon>
        <taxon>Asterales</taxon>
        <taxon>Asteraceae</taxon>
        <taxon>Asteroideae</taxon>
        <taxon>Heliantheae alliance</taxon>
        <taxon>Millerieae</taxon>
        <taxon>Smallanthus</taxon>
    </lineage>
</organism>
<keyword evidence="2" id="KW-1185">Reference proteome</keyword>
<dbReference type="EMBL" id="CM042037">
    <property type="protein sequence ID" value="KAI3743664.1"/>
    <property type="molecule type" value="Genomic_DNA"/>
</dbReference>
<gene>
    <name evidence="1" type="ORF">L1987_61375</name>
</gene>
<sequence length="282" mass="31844">MNEGPNARKGPTDQRRQFNTPRNNDQPDMSNRNVIIGRKTRDNLENSGGTTLANPTIEHLKPQEMHEGQNIYKTSGNGGNTSVKGSPRKGLQNVTITETSNRFVLLNEEGHELESDMGTGTTDDREDINLVDLNTRWVRKQERNLNISYSQTLNQDQRIEAKRYVIQEQLPEPETLGVWPKQLLNYFKQLCHLYNYGEGFCWASYVGEEELDVDGSIAAVHSRNGEEVESESDATASFMKEDNFNRYSAYSDGKTNEEGVEQVRMDLDMAQAETVGSEINGS</sequence>
<comment type="caution">
    <text evidence="1">The sequence shown here is derived from an EMBL/GenBank/DDBJ whole genome shotgun (WGS) entry which is preliminary data.</text>
</comment>
<protein>
    <submittedName>
        <fullName evidence="1">Uncharacterized protein</fullName>
    </submittedName>
</protein>
<reference evidence="2" key="1">
    <citation type="journal article" date="2022" name="Mol. Ecol. Resour.">
        <title>The genomes of chicory, endive, great burdock and yacon provide insights into Asteraceae palaeo-polyploidization history and plant inulin production.</title>
        <authorList>
            <person name="Fan W."/>
            <person name="Wang S."/>
            <person name="Wang H."/>
            <person name="Wang A."/>
            <person name="Jiang F."/>
            <person name="Liu H."/>
            <person name="Zhao H."/>
            <person name="Xu D."/>
            <person name="Zhang Y."/>
        </authorList>
    </citation>
    <scope>NUCLEOTIDE SEQUENCE [LARGE SCALE GENOMIC DNA]</scope>
    <source>
        <strain evidence="2">cv. Yunnan</strain>
    </source>
</reference>